<dbReference type="EMBL" id="LLZH01000020">
    <property type="protein sequence ID" value="KUL40884.1"/>
    <property type="molecule type" value="Genomic_DNA"/>
</dbReference>
<dbReference type="AlphaFoldDB" id="A0A0X3V8I6"/>
<dbReference type="Proteomes" id="UP000053244">
    <property type="component" value="Unassembled WGS sequence"/>
</dbReference>
<evidence type="ECO:0000313" key="2">
    <source>
        <dbReference type="EMBL" id="KUL40884.1"/>
    </source>
</evidence>
<reference evidence="2 3" key="1">
    <citation type="submission" date="2015-10" db="EMBL/GenBank/DDBJ databases">
        <authorList>
            <person name="Gilbert D.G."/>
        </authorList>
    </citation>
    <scope>NUCLEOTIDE SEQUENCE [LARGE SCALE GENOMIC DNA]</scope>
    <source>
        <strain evidence="2 3">NRRL B-16712</strain>
    </source>
</reference>
<feature type="compositionally biased region" description="Polar residues" evidence="1">
    <location>
        <begin position="135"/>
        <end position="149"/>
    </location>
</feature>
<proteinExistence type="predicted"/>
<comment type="caution">
    <text evidence="2">The sequence shown here is derived from an EMBL/GenBank/DDBJ whole genome shotgun (WGS) entry which is preliminary data.</text>
</comment>
<dbReference type="OrthoDB" id="3298681at2"/>
<gene>
    <name evidence="2" type="ORF">ADL15_05765</name>
</gene>
<keyword evidence="3" id="KW-1185">Reference proteome</keyword>
<dbReference type="Pfam" id="PF10025">
    <property type="entry name" value="DUF2267"/>
    <property type="match status" value="1"/>
</dbReference>
<accession>A0A0X3V8I6</accession>
<evidence type="ECO:0008006" key="4">
    <source>
        <dbReference type="Google" id="ProtNLM"/>
    </source>
</evidence>
<dbReference type="Gene3D" id="1.10.490.110">
    <property type="entry name" value="Uncharacterized conserved protein DUF2267"/>
    <property type="match status" value="1"/>
</dbReference>
<feature type="region of interest" description="Disordered" evidence="1">
    <location>
        <begin position="124"/>
        <end position="149"/>
    </location>
</feature>
<protein>
    <recommendedName>
        <fullName evidence="4">DUF2267 domain-containing protein</fullName>
    </recommendedName>
</protein>
<evidence type="ECO:0000313" key="3">
    <source>
        <dbReference type="Proteomes" id="UP000053244"/>
    </source>
</evidence>
<dbReference type="InterPro" id="IPR018727">
    <property type="entry name" value="DUF2267"/>
</dbReference>
<evidence type="ECO:0000256" key="1">
    <source>
        <dbReference type="SAM" id="MobiDB-lite"/>
    </source>
</evidence>
<sequence>MDQDDLLGRIQTTARLHGRNESRRVTATVLGVMRDLLPASAYRRLTGPLPADLRLPPPEPGRIVEIIDCRRFLTRVADRLYADDAAFLTRVVLAELNAGARGTTPSDLAHLVPSDLRPLFRSRPEQPWQALPAPSAQTFRRSGTEGPSS</sequence>
<dbReference type="InterPro" id="IPR038282">
    <property type="entry name" value="DUF2267_sf"/>
</dbReference>
<dbReference type="RefSeq" id="WP_067685558.1">
    <property type="nucleotide sequence ID" value="NZ_LLZH01000020.1"/>
</dbReference>
<name>A0A0X3V8I6_9ACTN</name>
<organism evidence="2 3">
    <name type="scientific">Actinoplanes awajinensis subsp. mycoplanecinus</name>
    <dbReference type="NCBI Taxonomy" id="135947"/>
    <lineage>
        <taxon>Bacteria</taxon>
        <taxon>Bacillati</taxon>
        <taxon>Actinomycetota</taxon>
        <taxon>Actinomycetes</taxon>
        <taxon>Micromonosporales</taxon>
        <taxon>Micromonosporaceae</taxon>
        <taxon>Actinoplanes</taxon>
    </lineage>
</organism>